<dbReference type="PANTHER" id="PTHR48101">
    <property type="entry name" value="METHYLMALONYL-COA MUTASE, MITOCHONDRIAL-RELATED"/>
    <property type="match status" value="1"/>
</dbReference>
<comment type="caution">
    <text evidence="4">The sequence shown here is derived from an EMBL/GenBank/DDBJ whole genome shotgun (WGS) entry which is preliminary data.</text>
</comment>
<feature type="domain" description="Methylmalonyl-CoA mutase alpha/beta chain catalytic" evidence="3">
    <location>
        <begin position="35"/>
        <end position="560"/>
    </location>
</feature>
<dbReference type="InterPro" id="IPR016176">
    <property type="entry name" value="Cbl-dep_enz_cat"/>
</dbReference>
<evidence type="ECO:0000313" key="4">
    <source>
        <dbReference type="EMBL" id="MBB2499315.1"/>
    </source>
</evidence>
<dbReference type="EMBL" id="JACJHR010000009">
    <property type="protein sequence ID" value="MBB2499315.1"/>
    <property type="molecule type" value="Genomic_DNA"/>
</dbReference>
<evidence type="ECO:0000259" key="3">
    <source>
        <dbReference type="Pfam" id="PF01642"/>
    </source>
</evidence>
<sequence length="562" mass="60323">MLDERAADSTGDARRKWSEHVERRYGGKDFSTVNRSGVRVRPVYDALDLDKAVPDGGGEPGEYPFTRGIYPVHYQHQPWMDLQIIGYGVPSQLRERMDLVKAADGAKGYFGGEAYNIIFDMPTSMGYDPDTPGVRGAIGEAGVSICKVSDFEVLFAGKDLSTTHVSMVCNAGSPPMLALYLAAGARMGFSGDQLGGNITNYIWDFFGHCGGVNFSPAGSYRLCVDLAVYCAQHARKFNTLTVSEHNICEAGANHTQALAFSLATIIALNEECVALGIDPETVVGRYGFHVRYGEDFFEDIAKTRALRRMYATINAKRFGCTKTSSLTARIHAQTAGSLLTVQQPLNNLVRNAYGALSAVIAGVNGMTINAYDEALGLPTEEAVTLSLRTSQIIASETGVAKVSDPLGGSYYVESLTSDIEAAATAIIEEIDAMGGLVACIESGWVQDQVVASAYRWRQEVESGERVIVGVNRHVTDEPDGTKVFQPNPDAADLALADLERHRRERDGAATAAALEALRTAANEVRAGRAIGSCTAALVAAAEADATLGEMQAVLFEVFGRNK</sequence>
<dbReference type="Proteomes" id="UP000550260">
    <property type="component" value="Unassembled WGS sequence"/>
</dbReference>
<reference evidence="4 5" key="1">
    <citation type="submission" date="2020-08" db="EMBL/GenBank/DDBJ databases">
        <title>Amycolatopsis echigonensis JCM 21831.</title>
        <authorList>
            <person name="Tedsree N."/>
            <person name="Kuncharoen N."/>
            <person name="Likhitwitayawuid K."/>
            <person name="Tanasupawat S."/>
        </authorList>
    </citation>
    <scope>NUCLEOTIDE SEQUENCE [LARGE SCALE GENOMIC DNA]</scope>
    <source>
        <strain evidence="4 5">JCM 21831</strain>
    </source>
</reference>
<name>A0A8E1VW13_9PSEU</name>
<protein>
    <submittedName>
        <fullName evidence="4">Acyl-CoA mutase large subunit family protein</fullName>
    </submittedName>
</protein>
<dbReference type="InterPro" id="IPR006099">
    <property type="entry name" value="MeMalonylCoA_mutase_a/b_cat"/>
</dbReference>
<accession>A0A8E1VW13</accession>
<dbReference type="SUPFAM" id="SSF51703">
    <property type="entry name" value="Cobalamin (vitamin B12)-dependent enzymes"/>
    <property type="match status" value="1"/>
</dbReference>
<evidence type="ECO:0000256" key="2">
    <source>
        <dbReference type="ARBA" id="ARBA00023235"/>
    </source>
</evidence>
<dbReference type="PANTHER" id="PTHR48101:SF1">
    <property type="entry name" value="METHYLMALONYL-COA MUTASE, LARGE SUBUNIT"/>
    <property type="match status" value="1"/>
</dbReference>
<dbReference type="AlphaFoldDB" id="A0A8E1VW13"/>
<proteinExistence type="predicted"/>
<dbReference type="NCBIfam" id="TIGR00641">
    <property type="entry name" value="acid_CoA_mut_N"/>
    <property type="match status" value="1"/>
</dbReference>
<evidence type="ECO:0000313" key="5">
    <source>
        <dbReference type="Proteomes" id="UP000550260"/>
    </source>
</evidence>
<dbReference type="GO" id="GO:0031419">
    <property type="term" value="F:cobalamin binding"/>
    <property type="evidence" value="ECO:0007669"/>
    <property type="project" value="UniProtKB-KW"/>
</dbReference>
<evidence type="ECO:0000256" key="1">
    <source>
        <dbReference type="ARBA" id="ARBA00011870"/>
    </source>
</evidence>
<organism evidence="4 5">
    <name type="scientific">Amycolatopsis echigonensis</name>
    <dbReference type="NCBI Taxonomy" id="2576905"/>
    <lineage>
        <taxon>Bacteria</taxon>
        <taxon>Bacillati</taxon>
        <taxon>Actinomycetota</taxon>
        <taxon>Actinomycetes</taxon>
        <taxon>Pseudonocardiales</taxon>
        <taxon>Pseudonocardiaceae</taxon>
        <taxon>Amycolatopsis</taxon>
    </lineage>
</organism>
<dbReference type="GO" id="GO:0004494">
    <property type="term" value="F:methylmalonyl-CoA mutase activity"/>
    <property type="evidence" value="ECO:0007669"/>
    <property type="project" value="UniProtKB-EC"/>
</dbReference>
<comment type="subunit">
    <text evidence="1">Heterodimer of an alpha and a beta chain.</text>
</comment>
<gene>
    <name evidence="4" type="ORF">H5411_09235</name>
</gene>
<dbReference type="Gene3D" id="3.20.20.240">
    <property type="entry name" value="Methylmalonyl-CoA mutase"/>
    <property type="match status" value="1"/>
</dbReference>
<dbReference type="RefSeq" id="WP_183123560.1">
    <property type="nucleotide sequence ID" value="NZ_JACJHR010000009.1"/>
</dbReference>
<keyword evidence="2" id="KW-0413">Isomerase</keyword>
<dbReference type="Pfam" id="PF01642">
    <property type="entry name" value="MM_CoA_mutase"/>
    <property type="match status" value="1"/>
</dbReference>
<dbReference type="InterPro" id="IPR006098">
    <property type="entry name" value="MMCoA_mutase_a_cat"/>
</dbReference>